<sequence length="323" mass="35885">MPIWGEILAELRHTEEQGVKPPFDTVRRKYLTTAYKNTGRNTILYATKWTQAGNIDPEVISITDEDIQGLMEVIHGLKGPNLDLIVHSPGGSPEATEAIVSYLRTKFSDICVIIPQLAMSAATMLACASNRIVMGKHSFIGPIDPQLILHTQVGVQAVPAQAILDQFELAKSECKDPKILGSWIPILSQYGPALLIQCKNALKLSQQLVSEWLESYMFADREDAEEISKKIAIDLADHKEFKSHGRHINRDKAKGMGLIIEDLEDDQEFQDLILSVFHATTHTFEGTNAVKIIENHNGKAFVKQQQRILVQQGTTPPISSAEL</sequence>
<name>A0AC61L3I6_9EURY</name>
<protein>
    <submittedName>
        <fullName evidence="1">Serine protease</fullName>
    </submittedName>
</protein>
<evidence type="ECO:0000313" key="1">
    <source>
        <dbReference type="EMBL" id="PXF60929.1"/>
    </source>
</evidence>
<keyword evidence="1" id="KW-0645">Protease</keyword>
<accession>A0AC61L3I6</accession>
<proteinExistence type="predicted"/>
<comment type="caution">
    <text evidence="1">The sequence shown here is derived from an EMBL/GenBank/DDBJ whole genome shotgun (WGS) entry which is preliminary data.</text>
</comment>
<reference evidence="1" key="1">
    <citation type="submission" date="2018-01" db="EMBL/GenBank/DDBJ databases">
        <authorList>
            <person name="Krukenberg V."/>
        </authorList>
    </citation>
    <scope>NUCLEOTIDE SEQUENCE</scope>
    <source>
        <strain evidence="1">E20ANME2</strain>
    </source>
</reference>
<dbReference type="EMBL" id="PQXF01000010">
    <property type="protein sequence ID" value="PXF60929.1"/>
    <property type="molecule type" value="Genomic_DNA"/>
</dbReference>
<gene>
    <name evidence="1" type="ORF">C4B59_07120</name>
</gene>
<dbReference type="Proteomes" id="UP000248329">
    <property type="component" value="Unassembled WGS sequence"/>
</dbReference>
<evidence type="ECO:0000313" key="2">
    <source>
        <dbReference type="Proteomes" id="UP000248329"/>
    </source>
</evidence>
<keyword evidence="1" id="KW-0378">Hydrolase</keyword>
<organism evidence="1 2">
    <name type="scientific">Candidatus Methanogaster sp</name>
    <dbReference type="NCBI Taxonomy" id="3386292"/>
    <lineage>
        <taxon>Archaea</taxon>
        <taxon>Methanobacteriati</taxon>
        <taxon>Methanobacteriota</taxon>
        <taxon>Stenosarchaea group</taxon>
        <taxon>Methanomicrobia</taxon>
        <taxon>Methanosarcinales</taxon>
        <taxon>ANME-2 cluster</taxon>
        <taxon>Candidatus Methanogasteraceae</taxon>
        <taxon>Candidatus Methanogaster</taxon>
    </lineage>
</organism>